<dbReference type="EMBL" id="CAUYUE010000003">
    <property type="protein sequence ID" value="CAK0750638.1"/>
    <property type="molecule type" value="Genomic_DNA"/>
</dbReference>
<dbReference type="Proteomes" id="UP001314263">
    <property type="component" value="Unassembled WGS sequence"/>
</dbReference>
<dbReference type="PROSITE" id="PS50015">
    <property type="entry name" value="SAP_B"/>
    <property type="match status" value="1"/>
</dbReference>
<dbReference type="InterPro" id="IPR008139">
    <property type="entry name" value="SaposinB_dom"/>
</dbReference>
<evidence type="ECO:0000313" key="5">
    <source>
        <dbReference type="Proteomes" id="UP001314263"/>
    </source>
</evidence>
<reference evidence="4 5" key="1">
    <citation type="submission" date="2023-10" db="EMBL/GenBank/DDBJ databases">
        <authorList>
            <person name="Maclean D."/>
            <person name="Macfadyen A."/>
        </authorList>
    </citation>
    <scope>NUCLEOTIDE SEQUENCE [LARGE SCALE GENOMIC DNA]</scope>
</reference>
<evidence type="ECO:0000313" key="4">
    <source>
        <dbReference type="EMBL" id="CAK0750638.1"/>
    </source>
</evidence>
<evidence type="ECO:0000256" key="2">
    <source>
        <dbReference type="SAM" id="SignalP"/>
    </source>
</evidence>
<sequence length="157" mass="17463">MSTARAVMRKAGKTPSLYLCLLALIVWGPPSETAKEAIVLSCEECIAISKVLEIELAKQEPDTQPVDDLVGEIRPRRRMLHPRSEMQIFAVLDRLCEVVTTKLGEHYTVPCQRVIAQHRDALENGIYADGLEHTRHLLCMDVVPACGAHSLYDSGEL</sequence>
<evidence type="ECO:0000256" key="1">
    <source>
        <dbReference type="ARBA" id="ARBA00023157"/>
    </source>
</evidence>
<feature type="chain" id="PRO_5043370726" description="Saposin B-type domain-containing protein" evidence="2">
    <location>
        <begin position="34"/>
        <end position="157"/>
    </location>
</feature>
<name>A0AAV1HY70_9CHLO</name>
<dbReference type="AlphaFoldDB" id="A0AAV1HY70"/>
<keyword evidence="5" id="KW-1185">Reference proteome</keyword>
<proteinExistence type="predicted"/>
<organism evidence="4 5">
    <name type="scientific">Coccomyxa viridis</name>
    <dbReference type="NCBI Taxonomy" id="1274662"/>
    <lineage>
        <taxon>Eukaryota</taxon>
        <taxon>Viridiplantae</taxon>
        <taxon>Chlorophyta</taxon>
        <taxon>core chlorophytes</taxon>
        <taxon>Trebouxiophyceae</taxon>
        <taxon>Trebouxiophyceae incertae sedis</taxon>
        <taxon>Coccomyxaceae</taxon>
        <taxon>Coccomyxa</taxon>
    </lineage>
</organism>
<keyword evidence="2" id="KW-0732">Signal</keyword>
<gene>
    <name evidence="4" type="ORF">CVIRNUC_002006</name>
</gene>
<accession>A0AAV1HY70</accession>
<protein>
    <recommendedName>
        <fullName evidence="3">Saposin B-type domain-containing protein</fullName>
    </recommendedName>
</protein>
<comment type="caution">
    <text evidence="4">The sequence shown here is derived from an EMBL/GenBank/DDBJ whole genome shotgun (WGS) entry which is preliminary data.</text>
</comment>
<feature type="signal peptide" evidence="2">
    <location>
        <begin position="1"/>
        <end position="33"/>
    </location>
</feature>
<feature type="domain" description="Saposin B-type" evidence="3">
    <location>
        <begin position="38"/>
        <end position="150"/>
    </location>
</feature>
<evidence type="ECO:0000259" key="3">
    <source>
        <dbReference type="PROSITE" id="PS50015"/>
    </source>
</evidence>
<keyword evidence="1" id="KW-1015">Disulfide bond</keyword>